<name>A0AAQ3M5E5_9PEZI</name>
<accession>A0AAQ3M5E5</accession>
<dbReference type="Pfam" id="PF00096">
    <property type="entry name" value="zf-C2H2"/>
    <property type="match status" value="1"/>
</dbReference>
<dbReference type="GO" id="GO:0008270">
    <property type="term" value="F:zinc ion binding"/>
    <property type="evidence" value="ECO:0007669"/>
    <property type="project" value="UniProtKB-KW"/>
</dbReference>
<sequence>MLFSRRDAMLSSTATFRIALMMSTQIAFGCNVCGMNFEDEASLKEHQTQDYQMIFKQALQQLNIAWRHTATEVPKVVTRTPRPAGLHDIAHLRQAASSPPGSGSARSSFRQKTRSRCPHPDCRGNDKVYLHKNIKRHYSSHFQTQIECPDCSITFKRLNNLSKHITEKKCQRLKAEYLQYKGQADMDFDRRWPPEPSPIAKAPEPQHDFGDDKNVQSDYAGHKCNNARDAAAASNSATQMGLDWSHTANSAGSLIVNEAHDVSSLADYNTPQLSYRDGLFPMNAIQDLVDPLSWPGDSAPDLNKNSMIAENFEWMPSLFTAPVCYPNFNMPSGL</sequence>
<protein>
    <recommendedName>
        <fullName evidence="3">C2H2-type domain-containing protein</fullName>
    </recommendedName>
</protein>
<dbReference type="PROSITE" id="PS50157">
    <property type="entry name" value="ZINC_FINGER_C2H2_2"/>
    <property type="match status" value="1"/>
</dbReference>
<keyword evidence="5" id="KW-1185">Reference proteome</keyword>
<gene>
    <name evidence="4" type="ORF">R9X50_00407400</name>
</gene>
<dbReference type="AlphaFoldDB" id="A0AAQ3M5E5"/>
<dbReference type="InterPro" id="IPR013087">
    <property type="entry name" value="Znf_C2H2_type"/>
</dbReference>
<evidence type="ECO:0000259" key="3">
    <source>
        <dbReference type="PROSITE" id="PS50157"/>
    </source>
</evidence>
<feature type="domain" description="C2H2-type" evidence="3">
    <location>
        <begin position="28"/>
        <end position="47"/>
    </location>
</feature>
<evidence type="ECO:0000256" key="1">
    <source>
        <dbReference type="PROSITE-ProRule" id="PRU00042"/>
    </source>
</evidence>
<reference evidence="4 5" key="1">
    <citation type="submission" date="2023-11" db="EMBL/GenBank/DDBJ databases">
        <title>An acidophilic fungus is an integral part of prey digestion in a carnivorous sundew plant.</title>
        <authorList>
            <person name="Tsai I.J."/>
        </authorList>
    </citation>
    <scope>NUCLEOTIDE SEQUENCE [LARGE SCALE GENOMIC DNA]</scope>
    <source>
        <strain evidence="4">169a</strain>
    </source>
</reference>
<evidence type="ECO:0000256" key="2">
    <source>
        <dbReference type="SAM" id="MobiDB-lite"/>
    </source>
</evidence>
<dbReference type="EMBL" id="CP138584">
    <property type="protein sequence ID" value="WPH01237.1"/>
    <property type="molecule type" value="Genomic_DNA"/>
</dbReference>
<keyword evidence="1" id="KW-0479">Metal-binding</keyword>
<dbReference type="PROSITE" id="PS51257">
    <property type="entry name" value="PROKAR_LIPOPROTEIN"/>
    <property type="match status" value="1"/>
</dbReference>
<organism evidence="4 5">
    <name type="scientific">Acrodontium crateriforme</name>
    <dbReference type="NCBI Taxonomy" id="150365"/>
    <lineage>
        <taxon>Eukaryota</taxon>
        <taxon>Fungi</taxon>
        <taxon>Dikarya</taxon>
        <taxon>Ascomycota</taxon>
        <taxon>Pezizomycotina</taxon>
        <taxon>Dothideomycetes</taxon>
        <taxon>Dothideomycetidae</taxon>
        <taxon>Mycosphaerellales</taxon>
        <taxon>Teratosphaeriaceae</taxon>
        <taxon>Acrodontium</taxon>
    </lineage>
</organism>
<evidence type="ECO:0000313" key="5">
    <source>
        <dbReference type="Proteomes" id="UP001303373"/>
    </source>
</evidence>
<evidence type="ECO:0000313" key="4">
    <source>
        <dbReference type="EMBL" id="WPH01237.1"/>
    </source>
</evidence>
<proteinExistence type="predicted"/>
<feature type="compositionally biased region" description="Low complexity" evidence="2">
    <location>
        <begin position="95"/>
        <end position="108"/>
    </location>
</feature>
<dbReference type="Proteomes" id="UP001303373">
    <property type="component" value="Chromosome 5"/>
</dbReference>
<keyword evidence="1" id="KW-0863">Zinc-finger</keyword>
<keyword evidence="1" id="KW-0862">Zinc</keyword>
<feature type="region of interest" description="Disordered" evidence="2">
    <location>
        <begin position="93"/>
        <end position="121"/>
    </location>
</feature>